<gene>
    <name evidence="7 9" type="primary">menC</name>
    <name evidence="9" type="ORF">ABC228_17695</name>
</gene>
<dbReference type="HAMAP" id="MF_01933">
    <property type="entry name" value="MenC_2"/>
    <property type="match status" value="1"/>
</dbReference>
<feature type="active site" description="Proton donor" evidence="7">
    <location>
        <position position="166"/>
    </location>
</feature>
<dbReference type="InterPro" id="IPR010197">
    <property type="entry name" value="OSBS/NAAAR"/>
</dbReference>
<evidence type="ECO:0000313" key="9">
    <source>
        <dbReference type="EMBL" id="MEN2769010.1"/>
    </source>
</evidence>
<reference evidence="9 10" key="1">
    <citation type="submission" date="2024-05" db="EMBL/GenBank/DDBJ databases">
        <authorList>
            <person name="Haq I."/>
            <person name="Ullah Z."/>
            <person name="Ahmad R."/>
            <person name="Li M."/>
            <person name="Tong Y."/>
        </authorList>
    </citation>
    <scope>NUCLEOTIDE SEQUENCE [LARGE SCALE GENOMIC DNA]</scope>
    <source>
        <strain evidence="9 10">16A2E</strain>
    </source>
</reference>
<feature type="binding site" evidence="7">
    <location>
        <position position="216"/>
    </location>
    <ligand>
        <name>Mg(2+)</name>
        <dbReference type="ChEBI" id="CHEBI:18420"/>
    </ligand>
</feature>
<feature type="binding site" evidence="7">
    <location>
        <position position="191"/>
    </location>
    <ligand>
        <name>Mg(2+)</name>
        <dbReference type="ChEBI" id="CHEBI:18420"/>
    </ligand>
</feature>
<sequence length="371" mass="42007">MAISFQKIILHKLQMRMMDPFQTSFGTMQDKEFYIIEAVDTDGNRGFGETVAFSVPWYTEETVQSNKEIIENYLIPILRESEINHPDEVFPLFSMIRGNNMAKAAIEGAIWDLYAKREGIPLAKALGGEKTEIDVGISIGIQPTVKLLLEKISYFVEEGYKRVKLKIKPGYDVDVLREVRKHFPQTPIMVDANSAYTLKDTELLRQLDDFNLLMIEQPLQHHDIIDHAKLQARIETPICLDESIHSFYDAEKAVELGSCKIMNIKIGRVGGLTEAKRIHDYCQEHGIAVWCGGMLEAGVGRAHNVAISTLSNFILPGDTAGSSRYWKKDIIHPEVVVKDGIIKVPTEPGIGYSIDEESLEEYRIEKIAYEF</sequence>
<dbReference type="InterPro" id="IPR029017">
    <property type="entry name" value="Enolase-like_N"/>
</dbReference>
<keyword evidence="5 7" id="KW-0456">Lyase</keyword>
<dbReference type="SUPFAM" id="SSF51604">
    <property type="entry name" value="Enolase C-terminal domain-like"/>
    <property type="match status" value="1"/>
</dbReference>
<dbReference type="InterPro" id="IPR029065">
    <property type="entry name" value="Enolase_C-like"/>
</dbReference>
<comment type="cofactor">
    <cofactor evidence="1 7">
        <name>a divalent metal cation</name>
        <dbReference type="ChEBI" id="CHEBI:60240"/>
    </cofactor>
</comment>
<evidence type="ECO:0000256" key="2">
    <source>
        <dbReference type="ARBA" id="ARBA00022428"/>
    </source>
</evidence>
<name>A0ABU9XL35_9BACI</name>
<dbReference type="Gene3D" id="3.20.20.120">
    <property type="entry name" value="Enolase-like C-terminal domain"/>
    <property type="match status" value="1"/>
</dbReference>
<dbReference type="PANTHER" id="PTHR48073">
    <property type="entry name" value="O-SUCCINYLBENZOATE SYNTHASE-RELATED"/>
    <property type="match status" value="1"/>
</dbReference>
<dbReference type="NCBIfam" id="TIGR01928">
    <property type="entry name" value="menC_lowGC_arch"/>
    <property type="match status" value="1"/>
</dbReference>
<dbReference type="InterPro" id="IPR047585">
    <property type="entry name" value="MenC"/>
</dbReference>
<comment type="catalytic activity">
    <reaction evidence="7">
        <text>(1R,6R)-6-hydroxy-2-succinyl-cyclohexa-2,4-diene-1-carboxylate = 2-succinylbenzoate + H2O</text>
        <dbReference type="Rhea" id="RHEA:10196"/>
        <dbReference type="ChEBI" id="CHEBI:15377"/>
        <dbReference type="ChEBI" id="CHEBI:18325"/>
        <dbReference type="ChEBI" id="CHEBI:58689"/>
        <dbReference type="EC" id="4.2.1.113"/>
    </reaction>
</comment>
<comment type="pathway">
    <text evidence="7">Quinol/quinone metabolism; menaquinone biosynthesis.</text>
</comment>
<evidence type="ECO:0000313" key="10">
    <source>
        <dbReference type="Proteomes" id="UP001444625"/>
    </source>
</evidence>
<evidence type="ECO:0000256" key="6">
    <source>
        <dbReference type="ARBA" id="ARBA00029491"/>
    </source>
</evidence>
<feature type="binding site" evidence="7">
    <location>
        <position position="241"/>
    </location>
    <ligand>
        <name>Mg(2+)</name>
        <dbReference type="ChEBI" id="CHEBI:18420"/>
    </ligand>
</feature>
<keyword evidence="3 7" id="KW-0479">Metal-binding</keyword>
<dbReference type="SFLD" id="SFLDS00001">
    <property type="entry name" value="Enolase"/>
    <property type="match status" value="1"/>
</dbReference>
<dbReference type="EC" id="4.2.1.113" evidence="6 7"/>
<dbReference type="SMART" id="SM00922">
    <property type="entry name" value="MR_MLE"/>
    <property type="match status" value="1"/>
</dbReference>
<keyword evidence="4 7" id="KW-0460">Magnesium</keyword>
<dbReference type="PANTHER" id="PTHR48073:SF5">
    <property type="entry name" value="O-SUCCINYLBENZOATE SYNTHASE"/>
    <property type="match status" value="1"/>
</dbReference>
<evidence type="ECO:0000256" key="4">
    <source>
        <dbReference type="ARBA" id="ARBA00022842"/>
    </source>
</evidence>
<evidence type="ECO:0000256" key="7">
    <source>
        <dbReference type="HAMAP-Rule" id="MF_01933"/>
    </source>
</evidence>
<dbReference type="Gene3D" id="3.30.390.10">
    <property type="entry name" value="Enolase-like, N-terminal domain"/>
    <property type="match status" value="1"/>
</dbReference>
<evidence type="ECO:0000256" key="3">
    <source>
        <dbReference type="ARBA" id="ARBA00022723"/>
    </source>
</evidence>
<protein>
    <recommendedName>
        <fullName evidence="6 7">o-succinylbenzoate synthase</fullName>
        <shortName evidence="7">OSB synthase</shortName>
        <shortName evidence="7">OSBS</shortName>
        <ecNumber evidence="6 7">4.2.1.113</ecNumber>
    </recommendedName>
    <alternativeName>
        <fullName evidence="7">4-(2'-carboxyphenyl)-4-oxybutyric acid synthase</fullName>
    </alternativeName>
    <alternativeName>
        <fullName evidence="7">o-succinylbenzoic acid synthase</fullName>
    </alternativeName>
</protein>
<dbReference type="GO" id="GO:0043748">
    <property type="term" value="F:O-succinylbenzoate synthase activity"/>
    <property type="evidence" value="ECO:0007669"/>
    <property type="project" value="UniProtKB-EC"/>
</dbReference>
<evidence type="ECO:0000256" key="5">
    <source>
        <dbReference type="ARBA" id="ARBA00023239"/>
    </source>
</evidence>
<dbReference type="InterPro" id="IPR013342">
    <property type="entry name" value="Mandelate_racemase_C"/>
</dbReference>
<dbReference type="SUPFAM" id="SSF54826">
    <property type="entry name" value="Enolase N-terminal domain-like"/>
    <property type="match status" value="1"/>
</dbReference>
<evidence type="ECO:0000256" key="1">
    <source>
        <dbReference type="ARBA" id="ARBA00001968"/>
    </source>
</evidence>
<dbReference type="Pfam" id="PF02746">
    <property type="entry name" value="MR_MLE_N"/>
    <property type="match status" value="1"/>
</dbReference>
<proteinExistence type="inferred from homology"/>
<dbReference type="InterPro" id="IPR013341">
    <property type="entry name" value="Mandelate_racemase_N_dom"/>
</dbReference>
<dbReference type="Proteomes" id="UP001444625">
    <property type="component" value="Unassembled WGS sequence"/>
</dbReference>
<comment type="similarity">
    <text evidence="7">Belongs to the mandelate racemase/muconate lactonizing enzyme family. MenC type 2 subfamily.</text>
</comment>
<keyword evidence="10" id="KW-1185">Reference proteome</keyword>
<comment type="function">
    <text evidence="7">Converts 2-succinyl-6-hydroxy-2,4-cyclohexadiene-1-carboxylate (SHCHC) to 2-succinylbenzoate (OSB).</text>
</comment>
<dbReference type="InterPro" id="IPR036849">
    <property type="entry name" value="Enolase-like_C_sf"/>
</dbReference>
<dbReference type="SFLD" id="SFLDG00180">
    <property type="entry name" value="muconate_cycloisomerase"/>
    <property type="match status" value="1"/>
</dbReference>
<dbReference type="CDD" id="cd03317">
    <property type="entry name" value="NAAAR"/>
    <property type="match status" value="1"/>
</dbReference>
<feature type="domain" description="Mandelate racemase/muconate lactonizing enzyme C-terminal" evidence="8">
    <location>
        <begin position="145"/>
        <end position="237"/>
    </location>
</feature>
<dbReference type="Pfam" id="PF13378">
    <property type="entry name" value="MR_MLE_C"/>
    <property type="match status" value="1"/>
</dbReference>
<evidence type="ECO:0000259" key="8">
    <source>
        <dbReference type="SMART" id="SM00922"/>
    </source>
</evidence>
<accession>A0ABU9XL35</accession>
<dbReference type="RefSeq" id="WP_345826509.1">
    <property type="nucleotide sequence ID" value="NZ_JBDIML010000009.1"/>
</dbReference>
<dbReference type="EMBL" id="JBDIML010000009">
    <property type="protein sequence ID" value="MEN2769010.1"/>
    <property type="molecule type" value="Genomic_DNA"/>
</dbReference>
<comment type="caution">
    <text evidence="9">The sequence shown here is derived from an EMBL/GenBank/DDBJ whole genome shotgun (WGS) entry which is preliminary data.</text>
</comment>
<comment type="pathway">
    <text evidence="7">Quinol/quinone metabolism; 1,4-dihydroxy-2-naphthoate biosynthesis; 1,4-dihydroxy-2-naphthoate from chorismate: step 4/7.</text>
</comment>
<organism evidence="9 10">
    <name type="scientific">Ornithinibacillus xuwenensis</name>
    <dbReference type="NCBI Taxonomy" id="3144668"/>
    <lineage>
        <taxon>Bacteria</taxon>
        <taxon>Bacillati</taxon>
        <taxon>Bacillota</taxon>
        <taxon>Bacilli</taxon>
        <taxon>Bacillales</taxon>
        <taxon>Bacillaceae</taxon>
        <taxon>Ornithinibacillus</taxon>
    </lineage>
</organism>
<feature type="active site" description="Proton acceptor" evidence="7">
    <location>
        <position position="265"/>
    </location>
</feature>
<keyword evidence="2 7" id="KW-0474">Menaquinone biosynthesis</keyword>
<dbReference type="SFLD" id="SFLDF00009">
    <property type="entry name" value="o-succinylbenzoate_synthase"/>
    <property type="match status" value="1"/>
</dbReference>